<dbReference type="InterPro" id="IPR036388">
    <property type="entry name" value="WH-like_DNA-bd_sf"/>
</dbReference>
<dbReference type="Proteomes" id="UP001301871">
    <property type="component" value="Segment"/>
</dbReference>
<dbReference type="Gene3D" id="1.10.10.10">
    <property type="entry name" value="Winged helix-like DNA-binding domain superfamily/Winged helix DNA-binding domain"/>
    <property type="match status" value="1"/>
</dbReference>
<organism evidence="1 2">
    <name type="scientific">Roseobacter phage CRP-804</name>
    <dbReference type="NCBI Taxonomy" id="3072850"/>
    <lineage>
        <taxon>Viruses</taxon>
        <taxon>Duplodnaviria</taxon>
        <taxon>Heunggongvirae</taxon>
        <taxon>Uroviricota</taxon>
        <taxon>Caudoviricetes</taxon>
        <taxon>Autographivirales</taxon>
        <taxon>Autographivirales incertae sedis</taxon>
        <taxon>Triteiavirus</taxon>
        <taxon>Triteiavirus CRP804</taxon>
    </lineage>
</organism>
<sequence length="115" mass="13414">MKYSQKNIKKLIAALEEFQKVDPRISLPSMLAFLYYHDIEGRSGNRSTVEERLGMTGATASRATLYWQDYKEPKVRGKNMLERVDDPEDRRFQVVTYNRDGIELLQRLDKAIGDE</sequence>
<dbReference type="EMBL" id="OR420734">
    <property type="protein sequence ID" value="WMM94883.1"/>
    <property type="molecule type" value="Genomic_DNA"/>
</dbReference>
<accession>A0AAX3ZWC9</accession>
<evidence type="ECO:0000313" key="2">
    <source>
        <dbReference type="Proteomes" id="UP001301871"/>
    </source>
</evidence>
<protein>
    <submittedName>
        <fullName evidence="1">MarR family transcriptional regulator</fullName>
    </submittedName>
</protein>
<proteinExistence type="predicted"/>
<gene>
    <name evidence="1" type="ORF">CRP804_gp5</name>
</gene>
<evidence type="ECO:0000313" key="1">
    <source>
        <dbReference type="EMBL" id="WMM94883.1"/>
    </source>
</evidence>
<reference evidence="1 2" key="1">
    <citation type="submission" date="2023-08" db="EMBL/GenBank/DDBJ databases">
        <authorList>
            <person name="Du S."/>
            <person name="Wu Z."/>
            <person name="Wu Y."/>
            <person name="Yang M."/>
            <person name="Shao J."/>
            <person name="Liu H."/>
            <person name="Zhao Y."/>
            <person name="Zhang Z."/>
        </authorList>
    </citation>
    <scope>NUCLEOTIDE SEQUENCE [LARGE SCALE GENOMIC DNA]</scope>
</reference>
<name>A0AAX3ZWC9_9CAUD</name>
<keyword evidence="2" id="KW-1185">Reference proteome</keyword>